<evidence type="ECO:0000313" key="3">
    <source>
        <dbReference type="Proteomes" id="UP000214880"/>
    </source>
</evidence>
<keyword evidence="1" id="KW-0175">Coiled coil</keyword>
<feature type="coiled-coil region" evidence="1">
    <location>
        <begin position="1"/>
        <end position="60"/>
    </location>
</feature>
<gene>
    <name evidence="2" type="ORF">SAMN04488502_101428</name>
</gene>
<dbReference type="STRING" id="146817.SAMN04488502_101428"/>
<protein>
    <recommendedName>
        <fullName evidence="4">Translation initiation factor 2</fullName>
    </recommendedName>
</protein>
<dbReference type="RefSeq" id="WP_092067811.1">
    <property type="nucleotide sequence ID" value="NZ_FNHB01000001.1"/>
</dbReference>
<keyword evidence="3" id="KW-1185">Reference proteome</keyword>
<evidence type="ECO:0000313" key="2">
    <source>
        <dbReference type="EMBL" id="SDL63944.1"/>
    </source>
</evidence>
<evidence type="ECO:0008006" key="4">
    <source>
        <dbReference type="Google" id="ProtNLM"/>
    </source>
</evidence>
<dbReference type="Proteomes" id="UP000214880">
    <property type="component" value="Unassembled WGS sequence"/>
</dbReference>
<organism evidence="2 3">
    <name type="scientific">Dendrosporobacter quercicolus</name>
    <dbReference type="NCBI Taxonomy" id="146817"/>
    <lineage>
        <taxon>Bacteria</taxon>
        <taxon>Bacillati</taxon>
        <taxon>Bacillota</taxon>
        <taxon>Negativicutes</taxon>
        <taxon>Selenomonadales</taxon>
        <taxon>Sporomusaceae</taxon>
        <taxon>Dendrosporobacter</taxon>
    </lineage>
</organism>
<proteinExistence type="predicted"/>
<sequence>MTEDINLIDGLRERIRELEDKVEALRISRRVLMNLIDSLENEKRETLTQLVNKNEKLQKNNCRYAKALMCQNLKITKLEQELKNFSAST</sequence>
<accession>A0A1G9LQ32</accession>
<dbReference type="AlphaFoldDB" id="A0A1G9LQ32"/>
<reference evidence="2 3" key="1">
    <citation type="submission" date="2016-10" db="EMBL/GenBank/DDBJ databases">
        <authorList>
            <person name="de Groot N.N."/>
        </authorList>
    </citation>
    <scope>NUCLEOTIDE SEQUENCE [LARGE SCALE GENOMIC DNA]</scope>
    <source>
        <strain evidence="2 3">DSM 1736</strain>
    </source>
</reference>
<evidence type="ECO:0000256" key="1">
    <source>
        <dbReference type="SAM" id="Coils"/>
    </source>
</evidence>
<dbReference type="OrthoDB" id="1683221at2"/>
<dbReference type="EMBL" id="FNHB01000001">
    <property type="protein sequence ID" value="SDL63944.1"/>
    <property type="molecule type" value="Genomic_DNA"/>
</dbReference>
<name>A0A1G9LQ32_9FIRM</name>